<keyword evidence="3" id="KW-1185">Reference proteome</keyword>
<dbReference type="InterPro" id="IPR057191">
    <property type="entry name" value="DUF7869"/>
</dbReference>
<dbReference type="PANTHER" id="PTHR34415:SF1">
    <property type="entry name" value="INTEGRASE CATALYTIC DOMAIN-CONTAINING PROTEIN"/>
    <property type="match status" value="1"/>
</dbReference>
<reference evidence="2 3" key="1">
    <citation type="submission" date="2023-02" db="EMBL/GenBank/DDBJ databases">
        <title>LHISI_Scaffold_Assembly.</title>
        <authorList>
            <person name="Stuart O.P."/>
            <person name="Cleave R."/>
            <person name="Magrath M.J.L."/>
            <person name="Mikheyev A.S."/>
        </authorList>
    </citation>
    <scope>NUCLEOTIDE SEQUENCE [LARGE SCALE GENOMIC DNA]</scope>
    <source>
        <strain evidence="2">Daus_M_001</strain>
        <tissue evidence="2">Leg muscle</tissue>
    </source>
</reference>
<protein>
    <recommendedName>
        <fullName evidence="1">DUF7869 domain-containing protein</fullName>
    </recommendedName>
</protein>
<dbReference type="EMBL" id="JARBHB010000005">
    <property type="protein sequence ID" value="KAJ8884134.1"/>
    <property type="molecule type" value="Genomic_DNA"/>
</dbReference>
<dbReference type="Pfam" id="PF25273">
    <property type="entry name" value="DUF7869"/>
    <property type="match status" value="1"/>
</dbReference>
<feature type="domain" description="DUF7869" evidence="1">
    <location>
        <begin position="3"/>
        <end position="84"/>
    </location>
</feature>
<accession>A0ABQ9HIJ2</accession>
<comment type="caution">
    <text evidence="2">The sequence shown here is derived from an EMBL/GenBank/DDBJ whole genome shotgun (WGS) entry which is preliminary data.</text>
</comment>
<organism evidence="2 3">
    <name type="scientific">Dryococelus australis</name>
    <dbReference type="NCBI Taxonomy" id="614101"/>
    <lineage>
        <taxon>Eukaryota</taxon>
        <taxon>Metazoa</taxon>
        <taxon>Ecdysozoa</taxon>
        <taxon>Arthropoda</taxon>
        <taxon>Hexapoda</taxon>
        <taxon>Insecta</taxon>
        <taxon>Pterygota</taxon>
        <taxon>Neoptera</taxon>
        <taxon>Polyneoptera</taxon>
        <taxon>Phasmatodea</taxon>
        <taxon>Verophasmatodea</taxon>
        <taxon>Anareolatae</taxon>
        <taxon>Phasmatidae</taxon>
        <taxon>Eurycanthinae</taxon>
        <taxon>Dryococelus</taxon>
    </lineage>
</organism>
<proteinExistence type="predicted"/>
<gene>
    <name evidence="2" type="ORF">PR048_015991</name>
</gene>
<sequence>MWCDNCSGQNKNHMTAMIAIYLLARGIFTSVDMKFLVTGHIYMSCDGDFGIIEKRTKLCKAMIPAEIEDIMTKETDKFLNTTEMEISKASWIRFGIDKSNKLF</sequence>
<dbReference type="PANTHER" id="PTHR34415">
    <property type="entry name" value="INTEGRASE CATALYTIC DOMAIN-CONTAINING PROTEIN"/>
    <property type="match status" value="1"/>
</dbReference>
<evidence type="ECO:0000313" key="2">
    <source>
        <dbReference type="EMBL" id="KAJ8884134.1"/>
    </source>
</evidence>
<evidence type="ECO:0000259" key="1">
    <source>
        <dbReference type="Pfam" id="PF25273"/>
    </source>
</evidence>
<evidence type="ECO:0000313" key="3">
    <source>
        <dbReference type="Proteomes" id="UP001159363"/>
    </source>
</evidence>
<name>A0ABQ9HIJ2_9NEOP</name>
<dbReference type="Proteomes" id="UP001159363">
    <property type="component" value="Chromosome 4"/>
</dbReference>